<dbReference type="OrthoDB" id="18412at2759"/>
<keyword evidence="1" id="KW-0479">Metal-binding</keyword>
<sequence length="442" mass="49235">MSGASSSELLIPSSSSSSVRTETVANIPCNICRRQFSRYTCPKCNIPYCSLTCFRSETHSECSESFYKKELETQIKTEPSKTMEDRRKMMELLKRFEEEAAEDAEVLEGEDEEEDDIAERLDALDLENATYDDIWAALTPAEQDKFMKALGDPSSEMAQQLLASEELEKHIIEPWWERDAVDRRVQTQDERAALRTRRFGETPPSMVVPQPVLNASSASSGSGPSLLHNITAVLVSYAYTTRHFSTSPLSELKDPDRQEARDTISQLVPFLTDKKSTTVLPSTPGMVTDVWSRFTPGTVTANSFAALLRDASKLIRPPLVTEEASDTDDDRNHHSSYPHHHISSALNDLASLFAPTSTRKPTHISHKLTFYAARVLVTPSPILHMLAAELAARADRIEREGVETEMGTAMGRHPRRQLDIQEPPRRVQGGGGTGKASIEELT</sequence>
<feature type="region of interest" description="Disordered" evidence="2">
    <location>
        <begin position="411"/>
        <end position="442"/>
    </location>
</feature>
<proteinExistence type="predicted"/>
<dbReference type="PANTHER" id="PTHR15555">
    <property type="entry name" value="ZINC FINGER HIT DOMAIN CONTAINING PROTEIN 2 PROTEIN FON -RELATED"/>
    <property type="match status" value="1"/>
</dbReference>
<dbReference type="SUPFAM" id="SSF144232">
    <property type="entry name" value="HIT/MYND zinc finger-like"/>
    <property type="match status" value="1"/>
</dbReference>
<dbReference type="PANTHER" id="PTHR15555:SF0">
    <property type="entry name" value="ZINC FINGER HIT DOMAIN-CONTAINING PROTEIN 2"/>
    <property type="match status" value="1"/>
</dbReference>
<protein>
    <recommendedName>
        <fullName evidence="3">HIT-type domain-containing protein</fullName>
    </recommendedName>
</protein>
<keyword evidence="5" id="KW-1185">Reference proteome</keyword>
<reference evidence="4" key="1">
    <citation type="journal article" date="2021" name="New Phytol.">
        <title>Evolutionary innovations through gain and loss of genes in the ectomycorrhizal Boletales.</title>
        <authorList>
            <person name="Wu G."/>
            <person name="Miyauchi S."/>
            <person name="Morin E."/>
            <person name="Kuo A."/>
            <person name="Drula E."/>
            <person name="Varga T."/>
            <person name="Kohler A."/>
            <person name="Feng B."/>
            <person name="Cao Y."/>
            <person name="Lipzen A."/>
            <person name="Daum C."/>
            <person name="Hundley H."/>
            <person name="Pangilinan J."/>
            <person name="Johnson J."/>
            <person name="Barry K."/>
            <person name="LaButti K."/>
            <person name="Ng V."/>
            <person name="Ahrendt S."/>
            <person name="Min B."/>
            <person name="Choi I.G."/>
            <person name="Park H."/>
            <person name="Plett J.M."/>
            <person name="Magnuson J."/>
            <person name="Spatafora J.W."/>
            <person name="Nagy L.G."/>
            <person name="Henrissat B."/>
            <person name="Grigoriev I.V."/>
            <person name="Yang Z.L."/>
            <person name="Xu J."/>
            <person name="Martin F.M."/>
        </authorList>
    </citation>
    <scope>NUCLEOTIDE SEQUENCE</scope>
    <source>
        <strain evidence="4">KKN 215</strain>
    </source>
</reference>
<feature type="compositionally biased region" description="Basic and acidic residues" evidence="2">
    <location>
        <begin position="416"/>
        <end position="425"/>
    </location>
</feature>
<dbReference type="Gene3D" id="3.30.60.190">
    <property type="match status" value="1"/>
</dbReference>
<evidence type="ECO:0000256" key="2">
    <source>
        <dbReference type="SAM" id="MobiDB-lite"/>
    </source>
</evidence>
<dbReference type="GO" id="GO:0008270">
    <property type="term" value="F:zinc ion binding"/>
    <property type="evidence" value="ECO:0007669"/>
    <property type="project" value="UniProtKB-UniRule"/>
</dbReference>
<comment type="caution">
    <text evidence="4">The sequence shown here is derived from an EMBL/GenBank/DDBJ whole genome shotgun (WGS) entry which is preliminary data.</text>
</comment>
<dbReference type="CDD" id="cd23024">
    <property type="entry name" value="zf-HIT_ZNHIT2-3"/>
    <property type="match status" value="1"/>
</dbReference>
<dbReference type="EMBL" id="JAEVFJ010000006">
    <property type="protein sequence ID" value="KAH8103826.1"/>
    <property type="molecule type" value="Genomic_DNA"/>
</dbReference>
<evidence type="ECO:0000259" key="3">
    <source>
        <dbReference type="PROSITE" id="PS51083"/>
    </source>
</evidence>
<dbReference type="Proteomes" id="UP000813824">
    <property type="component" value="Unassembled WGS sequence"/>
</dbReference>
<gene>
    <name evidence="4" type="ORF">BXZ70DRAFT_665420</name>
</gene>
<evidence type="ECO:0000313" key="4">
    <source>
        <dbReference type="EMBL" id="KAH8103826.1"/>
    </source>
</evidence>
<keyword evidence="1" id="KW-0863">Zinc-finger</keyword>
<feature type="domain" description="HIT-type" evidence="3">
    <location>
        <begin position="29"/>
        <end position="62"/>
    </location>
</feature>
<name>A0A8K0UTP2_9AGAR</name>
<dbReference type="Pfam" id="PF04438">
    <property type="entry name" value="zf-HIT"/>
    <property type="match status" value="1"/>
</dbReference>
<evidence type="ECO:0000313" key="5">
    <source>
        <dbReference type="Proteomes" id="UP000813824"/>
    </source>
</evidence>
<evidence type="ECO:0000256" key="1">
    <source>
        <dbReference type="PROSITE-ProRule" id="PRU00453"/>
    </source>
</evidence>
<keyword evidence="1" id="KW-0862">Zinc</keyword>
<dbReference type="AlphaFoldDB" id="A0A8K0UTP2"/>
<dbReference type="InterPro" id="IPR007529">
    <property type="entry name" value="Znf_HIT"/>
</dbReference>
<organism evidence="4 5">
    <name type="scientific">Cristinia sonorae</name>
    <dbReference type="NCBI Taxonomy" id="1940300"/>
    <lineage>
        <taxon>Eukaryota</taxon>
        <taxon>Fungi</taxon>
        <taxon>Dikarya</taxon>
        <taxon>Basidiomycota</taxon>
        <taxon>Agaricomycotina</taxon>
        <taxon>Agaricomycetes</taxon>
        <taxon>Agaricomycetidae</taxon>
        <taxon>Agaricales</taxon>
        <taxon>Pleurotineae</taxon>
        <taxon>Stephanosporaceae</taxon>
        <taxon>Cristinia</taxon>
    </lineage>
</organism>
<dbReference type="InterPro" id="IPR039646">
    <property type="entry name" value="ZNHIT2"/>
</dbReference>
<accession>A0A8K0UTP2</accession>
<dbReference type="PROSITE" id="PS51083">
    <property type="entry name" value="ZF_HIT"/>
    <property type="match status" value="1"/>
</dbReference>